<evidence type="ECO:0000313" key="3">
    <source>
        <dbReference type="Proteomes" id="UP001283361"/>
    </source>
</evidence>
<feature type="chain" id="PRO_5042060350" evidence="1">
    <location>
        <begin position="21"/>
        <end position="108"/>
    </location>
</feature>
<dbReference type="Proteomes" id="UP001283361">
    <property type="component" value="Unassembled WGS sequence"/>
</dbReference>
<evidence type="ECO:0000256" key="1">
    <source>
        <dbReference type="SAM" id="SignalP"/>
    </source>
</evidence>
<dbReference type="EMBL" id="JAWDGP010001382">
    <property type="protein sequence ID" value="KAK3792288.1"/>
    <property type="molecule type" value="Genomic_DNA"/>
</dbReference>
<dbReference type="AlphaFoldDB" id="A0AAE1AR16"/>
<evidence type="ECO:0000313" key="2">
    <source>
        <dbReference type="EMBL" id="KAK3792288.1"/>
    </source>
</evidence>
<keyword evidence="3" id="KW-1185">Reference proteome</keyword>
<feature type="signal peptide" evidence="1">
    <location>
        <begin position="1"/>
        <end position="20"/>
    </location>
</feature>
<name>A0AAE1AR16_9GAST</name>
<accession>A0AAE1AR16</accession>
<gene>
    <name evidence="2" type="ORF">RRG08_007366</name>
</gene>
<comment type="caution">
    <text evidence="2">The sequence shown here is derived from an EMBL/GenBank/DDBJ whole genome shotgun (WGS) entry which is preliminary data.</text>
</comment>
<reference evidence="2" key="1">
    <citation type="journal article" date="2023" name="G3 (Bethesda)">
        <title>A reference genome for the long-term kleptoplast-retaining sea slug Elysia crispata morphotype clarki.</title>
        <authorList>
            <person name="Eastman K.E."/>
            <person name="Pendleton A.L."/>
            <person name="Shaikh M.A."/>
            <person name="Suttiyut T."/>
            <person name="Ogas R."/>
            <person name="Tomko P."/>
            <person name="Gavelis G."/>
            <person name="Widhalm J.R."/>
            <person name="Wisecaver J.H."/>
        </authorList>
    </citation>
    <scope>NUCLEOTIDE SEQUENCE</scope>
    <source>
        <strain evidence="2">ECLA1</strain>
    </source>
</reference>
<proteinExistence type="predicted"/>
<sequence>MWKVSCFVFAVLATFALARAQTTPAPVLVGRPIPPLAPATVLVPPQVKPKPAGFPLPKGKPSAREAFLQSVKLFFLTAADIGKAVWDYGTKPFRILAASGIDFADLGK</sequence>
<keyword evidence="1" id="KW-0732">Signal</keyword>
<organism evidence="2 3">
    <name type="scientific">Elysia crispata</name>
    <name type="common">lettuce slug</name>
    <dbReference type="NCBI Taxonomy" id="231223"/>
    <lineage>
        <taxon>Eukaryota</taxon>
        <taxon>Metazoa</taxon>
        <taxon>Spiralia</taxon>
        <taxon>Lophotrochozoa</taxon>
        <taxon>Mollusca</taxon>
        <taxon>Gastropoda</taxon>
        <taxon>Heterobranchia</taxon>
        <taxon>Euthyneura</taxon>
        <taxon>Panpulmonata</taxon>
        <taxon>Sacoglossa</taxon>
        <taxon>Placobranchoidea</taxon>
        <taxon>Plakobranchidae</taxon>
        <taxon>Elysia</taxon>
    </lineage>
</organism>
<protein>
    <submittedName>
        <fullName evidence="2">Uncharacterized protein</fullName>
    </submittedName>
</protein>